<evidence type="ECO:0000313" key="6">
    <source>
        <dbReference type="Proteomes" id="UP000484547"/>
    </source>
</evidence>
<comment type="caution">
    <text evidence="3">The sequence shown here is derived from an EMBL/GenBank/DDBJ whole genome shotgun (WGS) entry which is preliminary data.</text>
</comment>
<dbReference type="Proteomes" id="UP000484547">
    <property type="component" value="Unassembled WGS sequence"/>
</dbReference>
<reference evidence="5 6" key="1">
    <citation type="journal article" date="2019" name="Nat. Med.">
        <title>A library of human gut bacterial isolates paired with longitudinal multiomics data enables mechanistic microbiome research.</title>
        <authorList>
            <person name="Poyet M."/>
            <person name="Groussin M."/>
            <person name="Gibbons S.M."/>
            <person name="Avila-Pacheco J."/>
            <person name="Jiang X."/>
            <person name="Kearney S.M."/>
            <person name="Perrotta A.R."/>
            <person name="Berdy B."/>
            <person name="Zhao S."/>
            <person name="Lieberman T.D."/>
            <person name="Swanson P.K."/>
            <person name="Smith M."/>
            <person name="Roesemann S."/>
            <person name="Alexander J.E."/>
            <person name="Rich S.A."/>
            <person name="Livny J."/>
            <person name="Vlamakis H."/>
            <person name="Clish C."/>
            <person name="Bullock K."/>
            <person name="Deik A."/>
            <person name="Scott J."/>
            <person name="Pierce K.A."/>
            <person name="Xavier R.J."/>
            <person name="Alm E.J."/>
        </authorList>
    </citation>
    <scope>NUCLEOTIDE SEQUENCE [LARGE SCALE GENOMIC DNA]</scope>
    <source>
        <strain evidence="3 6">BIOML-A13</strain>
        <strain evidence="4 5">BIOML-A3</strain>
    </source>
</reference>
<dbReference type="SMART" id="SM00855">
    <property type="entry name" value="PGAM"/>
    <property type="match status" value="1"/>
</dbReference>
<gene>
    <name evidence="3" type="ORF">GMD11_02275</name>
    <name evidence="4" type="ORF">GMD18_02270</name>
</gene>
<dbReference type="Pfam" id="PF00300">
    <property type="entry name" value="His_Phos_1"/>
    <property type="match status" value="1"/>
</dbReference>
<organism evidence="3 6">
    <name type="scientific">Phascolarctobacterium faecium</name>
    <dbReference type="NCBI Taxonomy" id="33025"/>
    <lineage>
        <taxon>Bacteria</taxon>
        <taxon>Bacillati</taxon>
        <taxon>Bacillota</taxon>
        <taxon>Negativicutes</taxon>
        <taxon>Acidaminococcales</taxon>
        <taxon>Acidaminococcaceae</taxon>
        <taxon>Phascolarctobacterium</taxon>
    </lineage>
</organism>
<dbReference type="OrthoDB" id="9782128at2"/>
<dbReference type="InterPro" id="IPR050275">
    <property type="entry name" value="PGM_Phosphatase"/>
</dbReference>
<feature type="binding site" evidence="2">
    <location>
        <position position="61"/>
    </location>
    <ligand>
        <name>substrate</name>
    </ligand>
</feature>
<evidence type="ECO:0000313" key="3">
    <source>
        <dbReference type="EMBL" id="MTT75097.1"/>
    </source>
</evidence>
<evidence type="ECO:0000313" key="4">
    <source>
        <dbReference type="EMBL" id="MTU03228.1"/>
    </source>
</evidence>
<dbReference type="GeneID" id="49407086"/>
<feature type="active site" description="Proton donor/acceptor" evidence="1">
    <location>
        <position position="86"/>
    </location>
</feature>
<feature type="active site" description="Tele-phosphohistidine intermediate" evidence="1">
    <location>
        <position position="7"/>
    </location>
</feature>
<keyword evidence="5" id="KW-1185">Reference proteome</keyword>
<dbReference type="InterPro" id="IPR029033">
    <property type="entry name" value="His_PPase_superfam"/>
</dbReference>
<dbReference type="Gene3D" id="3.40.50.1240">
    <property type="entry name" value="Phosphoglycerate mutase-like"/>
    <property type="match status" value="1"/>
</dbReference>
<sequence>MIILVRHGEATHHTEHLTGGWTDSELTAAGKVQLQAVASKLAKDFAGQSRDLRILTSDLKRAEESARIIAARLGISKLEPYEFLREKNNGQAAGLTETAAKALYQQPPTLKELHHRNYPGGETRQEFYDRNVQGLIKCADLERENLLIVAHKGTIQNIIFHWLGLDIAAVNVLNFSVDILPSSVTVLGINKWREHAVFRLNDTSHLHTDSGYGIFEFKYGKYH</sequence>
<dbReference type="PANTHER" id="PTHR48100">
    <property type="entry name" value="BROAD-SPECIFICITY PHOSPHATASE YOR283W-RELATED"/>
    <property type="match status" value="1"/>
</dbReference>
<dbReference type="CDD" id="cd07067">
    <property type="entry name" value="HP_PGM_like"/>
    <property type="match status" value="1"/>
</dbReference>
<evidence type="ECO:0000256" key="1">
    <source>
        <dbReference type="PIRSR" id="PIRSR613078-1"/>
    </source>
</evidence>
<name>A0A3G9GRS2_9FIRM</name>
<dbReference type="SUPFAM" id="SSF53254">
    <property type="entry name" value="Phosphoglycerate mutase-like"/>
    <property type="match status" value="1"/>
</dbReference>
<evidence type="ECO:0000313" key="5">
    <source>
        <dbReference type="Proteomes" id="UP000443070"/>
    </source>
</evidence>
<dbReference type="GO" id="GO:0005737">
    <property type="term" value="C:cytoplasm"/>
    <property type="evidence" value="ECO:0007669"/>
    <property type="project" value="TreeGrafter"/>
</dbReference>
<protein>
    <submittedName>
        <fullName evidence="3">Histidine phosphatase family protein</fullName>
    </submittedName>
</protein>
<dbReference type="AlphaFoldDB" id="A0A3G9GRS2"/>
<dbReference type="EMBL" id="WNBM01000001">
    <property type="protein sequence ID" value="MTT75097.1"/>
    <property type="molecule type" value="Genomic_DNA"/>
</dbReference>
<dbReference type="InterPro" id="IPR013078">
    <property type="entry name" value="His_Pase_superF_clade-1"/>
</dbReference>
<dbReference type="PANTHER" id="PTHR48100:SF1">
    <property type="entry name" value="HISTIDINE PHOSPHATASE FAMILY PROTEIN-RELATED"/>
    <property type="match status" value="1"/>
</dbReference>
<proteinExistence type="predicted"/>
<accession>A0A3G9GRS2</accession>
<dbReference type="Proteomes" id="UP000443070">
    <property type="component" value="Unassembled WGS sequence"/>
</dbReference>
<dbReference type="RefSeq" id="WP_113077108.1">
    <property type="nucleotide sequence ID" value="NZ_AP019004.1"/>
</dbReference>
<dbReference type="EMBL" id="WNBW01000001">
    <property type="protein sequence ID" value="MTU03228.1"/>
    <property type="molecule type" value="Genomic_DNA"/>
</dbReference>
<dbReference type="GO" id="GO:0016791">
    <property type="term" value="F:phosphatase activity"/>
    <property type="evidence" value="ECO:0007669"/>
    <property type="project" value="TreeGrafter"/>
</dbReference>
<evidence type="ECO:0000256" key="2">
    <source>
        <dbReference type="PIRSR" id="PIRSR613078-2"/>
    </source>
</evidence>